<accession>A0A9N9T2J3</accession>
<protein>
    <submittedName>
        <fullName evidence="2">Uncharacterized protein</fullName>
    </submittedName>
</protein>
<reference evidence="2" key="1">
    <citation type="submission" date="2022-01" db="EMBL/GenBank/DDBJ databases">
        <authorList>
            <person name="King R."/>
        </authorList>
    </citation>
    <scope>NUCLEOTIDE SEQUENCE</scope>
</reference>
<name>A0A9N9T2J3_DIABA</name>
<dbReference type="OrthoDB" id="6765465at2759"/>
<feature type="region of interest" description="Disordered" evidence="1">
    <location>
        <begin position="70"/>
        <end position="97"/>
    </location>
</feature>
<dbReference type="EMBL" id="OU898281">
    <property type="protein sequence ID" value="CAG9835613.1"/>
    <property type="molecule type" value="Genomic_DNA"/>
</dbReference>
<proteinExistence type="predicted"/>
<evidence type="ECO:0000313" key="2">
    <source>
        <dbReference type="EMBL" id="CAG9835613.1"/>
    </source>
</evidence>
<evidence type="ECO:0000256" key="1">
    <source>
        <dbReference type="SAM" id="MobiDB-lite"/>
    </source>
</evidence>
<keyword evidence="3" id="KW-1185">Reference proteome</keyword>
<dbReference type="Proteomes" id="UP001153709">
    <property type="component" value="Chromosome 6"/>
</dbReference>
<feature type="compositionally biased region" description="Basic and acidic residues" evidence="1">
    <location>
        <begin position="73"/>
        <end position="91"/>
    </location>
</feature>
<evidence type="ECO:0000313" key="3">
    <source>
        <dbReference type="Proteomes" id="UP001153709"/>
    </source>
</evidence>
<organism evidence="2 3">
    <name type="scientific">Diabrotica balteata</name>
    <name type="common">Banded cucumber beetle</name>
    <dbReference type="NCBI Taxonomy" id="107213"/>
    <lineage>
        <taxon>Eukaryota</taxon>
        <taxon>Metazoa</taxon>
        <taxon>Ecdysozoa</taxon>
        <taxon>Arthropoda</taxon>
        <taxon>Hexapoda</taxon>
        <taxon>Insecta</taxon>
        <taxon>Pterygota</taxon>
        <taxon>Neoptera</taxon>
        <taxon>Endopterygota</taxon>
        <taxon>Coleoptera</taxon>
        <taxon>Polyphaga</taxon>
        <taxon>Cucujiformia</taxon>
        <taxon>Chrysomeloidea</taxon>
        <taxon>Chrysomelidae</taxon>
        <taxon>Galerucinae</taxon>
        <taxon>Diabroticina</taxon>
        <taxon>Diabroticites</taxon>
        <taxon>Diabrotica</taxon>
    </lineage>
</organism>
<dbReference type="AlphaFoldDB" id="A0A9N9T2J3"/>
<gene>
    <name evidence="2" type="ORF">DIABBA_LOCUS8790</name>
</gene>
<sequence length="97" mass="11631">MGIKRKYNIYESLIKSSLLYGAETWRITENNRKKLEAVEMDVFRRSLGISRRERVRNEEVRRRIGIDGYLTTDIERKQKPPNRKKNEEDPKRHGKKG</sequence>